<proteinExistence type="predicted"/>
<reference evidence="1 2" key="1">
    <citation type="journal article" date="2014" name="Am. J. Bot.">
        <title>Genome assembly and annotation for red clover (Trifolium pratense; Fabaceae).</title>
        <authorList>
            <person name="Istvanek J."/>
            <person name="Jaros M."/>
            <person name="Krenek A."/>
            <person name="Repkova J."/>
        </authorList>
    </citation>
    <scope>NUCLEOTIDE SEQUENCE [LARGE SCALE GENOMIC DNA]</scope>
    <source>
        <strain evidence="2">cv. Tatra</strain>
        <tissue evidence="1">Young leaves</tissue>
    </source>
</reference>
<reference evidence="1 2" key="2">
    <citation type="journal article" date="2017" name="Front. Plant Sci.">
        <title>Gene Classification and Mining of Molecular Markers Useful in Red Clover (Trifolium pratense) Breeding.</title>
        <authorList>
            <person name="Istvanek J."/>
            <person name="Dluhosova J."/>
            <person name="Dluhos P."/>
            <person name="Patkova L."/>
            <person name="Nedelnik J."/>
            <person name="Repkova J."/>
        </authorList>
    </citation>
    <scope>NUCLEOTIDE SEQUENCE [LARGE SCALE GENOMIC DNA]</scope>
    <source>
        <strain evidence="2">cv. Tatra</strain>
        <tissue evidence="1">Young leaves</tissue>
    </source>
</reference>
<organism evidence="1 2">
    <name type="scientific">Trifolium pratense</name>
    <name type="common">Red clover</name>
    <dbReference type="NCBI Taxonomy" id="57577"/>
    <lineage>
        <taxon>Eukaryota</taxon>
        <taxon>Viridiplantae</taxon>
        <taxon>Streptophyta</taxon>
        <taxon>Embryophyta</taxon>
        <taxon>Tracheophyta</taxon>
        <taxon>Spermatophyta</taxon>
        <taxon>Magnoliopsida</taxon>
        <taxon>eudicotyledons</taxon>
        <taxon>Gunneridae</taxon>
        <taxon>Pentapetalae</taxon>
        <taxon>rosids</taxon>
        <taxon>fabids</taxon>
        <taxon>Fabales</taxon>
        <taxon>Fabaceae</taxon>
        <taxon>Papilionoideae</taxon>
        <taxon>50 kb inversion clade</taxon>
        <taxon>NPAAA clade</taxon>
        <taxon>Hologalegina</taxon>
        <taxon>IRL clade</taxon>
        <taxon>Trifolieae</taxon>
        <taxon>Trifolium</taxon>
    </lineage>
</organism>
<accession>A0A2K3P477</accession>
<name>A0A2K3P477_TRIPR</name>
<dbReference type="EMBL" id="ASHM01003580">
    <property type="protein sequence ID" value="PNY10088.1"/>
    <property type="molecule type" value="Genomic_DNA"/>
</dbReference>
<protein>
    <submittedName>
        <fullName evidence="1">Uncharacterized protein</fullName>
    </submittedName>
</protein>
<dbReference type="Proteomes" id="UP000236291">
    <property type="component" value="Unassembled WGS sequence"/>
</dbReference>
<evidence type="ECO:0000313" key="2">
    <source>
        <dbReference type="Proteomes" id="UP000236291"/>
    </source>
</evidence>
<gene>
    <name evidence="1" type="ORF">L195_g006655</name>
</gene>
<evidence type="ECO:0000313" key="1">
    <source>
        <dbReference type="EMBL" id="PNY10088.1"/>
    </source>
</evidence>
<sequence length="63" mass="7242">MLFQPLKATAQQHHILLLHKGLGPCNISIHSLHKQLIRGRWKGKWYIIQRVGGNGTRYGRGRT</sequence>
<dbReference type="AlphaFoldDB" id="A0A2K3P477"/>
<comment type="caution">
    <text evidence="1">The sequence shown here is derived from an EMBL/GenBank/DDBJ whole genome shotgun (WGS) entry which is preliminary data.</text>
</comment>